<keyword evidence="2" id="KW-1185">Reference proteome</keyword>
<reference evidence="2" key="1">
    <citation type="submission" date="2011-07" db="EMBL/GenBank/DDBJ databases">
        <title>The complete genome of Cyclobacterium marinum DSM 745.</title>
        <authorList>
            <person name="Lucas S."/>
            <person name="Han J."/>
            <person name="Lapidus A."/>
            <person name="Bruce D."/>
            <person name="Goodwin L."/>
            <person name="Pitluck S."/>
            <person name="Peters L."/>
            <person name="Kyrpides N."/>
            <person name="Mavromatis K."/>
            <person name="Ivanova N."/>
            <person name="Ovchinnikova G."/>
            <person name="Chertkov O."/>
            <person name="Detter J.C."/>
            <person name="Tapia R."/>
            <person name="Han C."/>
            <person name="Land M."/>
            <person name="Hauser L."/>
            <person name="Markowitz V."/>
            <person name="Cheng J.-F."/>
            <person name="Hugenholtz P."/>
            <person name="Woyke T."/>
            <person name="Wu D."/>
            <person name="Tindall B."/>
            <person name="Schuetze A."/>
            <person name="Brambilla E."/>
            <person name="Klenk H.-P."/>
            <person name="Eisen J.A."/>
        </authorList>
    </citation>
    <scope>NUCLEOTIDE SEQUENCE [LARGE SCALE GENOMIC DNA]</scope>
    <source>
        <strain evidence="2">ATCC 25205 / DSM 745 / LMG 13164 / NCIMB 1802</strain>
    </source>
</reference>
<dbReference type="RefSeq" id="WP_014018651.1">
    <property type="nucleotide sequence ID" value="NC_015914.1"/>
</dbReference>
<dbReference type="Pfam" id="PF19821">
    <property type="entry name" value="Phage_capsid_2"/>
    <property type="match status" value="1"/>
</dbReference>
<accession>G0IY20</accession>
<dbReference type="InterPro" id="IPR045565">
    <property type="entry name" value="Phage_capsid_2"/>
</dbReference>
<dbReference type="EMBL" id="CP002955">
    <property type="protein sequence ID" value="AEL24353.1"/>
    <property type="molecule type" value="Genomic_DNA"/>
</dbReference>
<dbReference type="STRING" id="880070.Cycma_0578"/>
<proteinExistence type="predicted"/>
<evidence type="ECO:0000313" key="1">
    <source>
        <dbReference type="EMBL" id="AEL24353.1"/>
    </source>
</evidence>
<dbReference type="OrthoDB" id="1228719at2"/>
<dbReference type="Proteomes" id="UP000001635">
    <property type="component" value="Chromosome"/>
</dbReference>
<dbReference type="eggNOG" id="ENOG502ZB3Z">
    <property type="taxonomic scope" value="Bacteria"/>
</dbReference>
<dbReference type="AlphaFoldDB" id="G0IY20"/>
<protein>
    <submittedName>
        <fullName evidence="1">Uncharacterized protein</fullName>
    </submittedName>
</protein>
<name>G0IY20_CYCMS</name>
<organism evidence="1 2">
    <name type="scientific">Cyclobacterium marinum (strain ATCC 25205 / DSM 745 / LMG 13164 / NCIMB 1802)</name>
    <name type="common">Flectobacillus marinus</name>
    <dbReference type="NCBI Taxonomy" id="880070"/>
    <lineage>
        <taxon>Bacteria</taxon>
        <taxon>Pseudomonadati</taxon>
        <taxon>Bacteroidota</taxon>
        <taxon>Cytophagia</taxon>
        <taxon>Cytophagales</taxon>
        <taxon>Cyclobacteriaceae</taxon>
        <taxon>Cyclobacterium</taxon>
    </lineage>
</organism>
<dbReference type="HOGENOM" id="CLU_888068_0_0_10"/>
<sequence>MKVLKRIKWGAVLFNLLMALMMGVAGQALGLNAYAVAGTVFTAGMVMPKEIKMAFPMAVQVEMWQSDFIENLFSDNPFMNYSFNGDEYVLKGKVVHIPVVGAKPTITKNNTSWPLTVTQRADSDIVYAIDVYSTGAIHIVDADKVELSYDKRQSVIEEESSALNETAGDWMLRDWFSKTINGDTVTGQIIRTTGGADATAVAAHLPSATGNRLKFVKADLKAASVLMNKAKISKKDRYAIFDSEMISQLQDDPDLIKRDGVNGGEVNLKEGVIMKLYGFNIMERAEVLRFTNAATPVVVDPGAAGATTHNAGVLCWQKNAVEKALGEVKFFENVDDATYQGDVYSALLRVGGRIRRAAGVVAIVQAATS</sequence>
<gene>
    <name evidence="1" type="ordered locus">Cycma_0578</name>
</gene>
<evidence type="ECO:0000313" key="2">
    <source>
        <dbReference type="Proteomes" id="UP000001635"/>
    </source>
</evidence>
<dbReference type="KEGG" id="cmr:Cycma_0578"/>